<dbReference type="PRINTS" id="PR00347">
    <property type="entry name" value="THAUMATIN"/>
</dbReference>
<dbReference type="AlphaFoldDB" id="A0A392TLD4"/>
<dbReference type="PROSITE" id="PS00316">
    <property type="entry name" value="THAUMATIN_1"/>
    <property type="match status" value="1"/>
</dbReference>
<name>A0A392TLD4_9FABA</name>
<organism evidence="2 3">
    <name type="scientific">Trifolium medium</name>
    <dbReference type="NCBI Taxonomy" id="97028"/>
    <lineage>
        <taxon>Eukaryota</taxon>
        <taxon>Viridiplantae</taxon>
        <taxon>Streptophyta</taxon>
        <taxon>Embryophyta</taxon>
        <taxon>Tracheophyta</taxon>
        <taxon>Spermatophyta</taxon>
        <taxon>Magnoliopsida</taxon>
        <taxon>eudicotyledons</taxon>
        <taxon>Gunneridae</taxon>
        <taxon>Pentapetalae</taxon>
        <taxon>rosids</taxon>
        <taxon>fabids</taxon>
        <taxon>Fabales</taxon>
        <taxon>Fabaceae</taxon>
        <taxon>Papilionoideae</taxon>
        <taxon>50 kb inversion clade</taxon>
        <taxon>NPAAA clade</taxon>
        <taxon>Hologalegina</taxon>
        <taxon>IRL clade</taxon>
        <taxon>Trifolieae</taxon>
        <taxon>Trifolium</taxon>
    </lineage>
</organism>
<evidence type="ECO:0000313" key="2">
    <source>
        <dbReference type="EMBL" id="MCI61782.1"/>
    </source>
</evidence>
<dbReference type="Proteomes" id="UP000265520">
    <property type="component" value="Unassembled WGS sequence"/>
</dbReference>
<dbReference type="Gene3D" id="2.60.110.10">
    <property type="entry name" value="Thaumatin"/>
    <property type="match status" value="1"/>
</dbReference>
<dbReference type="SUPFAM" id="SSF49870">
    <property type="entry name" value="Osmotin, thaumatin-like protein"/>
    <property type="match status" value="1"/>
</dbReference>
<reference evidence="2 3" key="1">
    <citation type="journal article" date="2018" name="Front. Plant Sci.">
        <title>Red Clover (Trifolium pratense) and Zigzag Clover (T. medium) - A Picture of Genomic Similarities and Differences.</title>
        <authorList>
            <person name="Dluhosova J."/>
            <person name="Istvanek J."/>
            <person name="Nedelnik J."/>
            <person name="Repkova J."/>
        </authorList>
    </citation>
    <scope>NUCLEOTIDE SEQUENCE [LARGE SCALE GENOMIC DNA]</scope>
    <source>
        <strain evidence="3">cv. 10/8</strain>
        <tissue evidence="2">Leaf</tissue>
    </source>
</reference>
<comment type="similarity">
    <text evidence="1">Belongs to the thaumatin family.</text>
</comment>
<keyword evidence="3" id="KW-1185">Reference proteome</keyword>
<accession>A0A392TLD4</accession>
<comment type="caution">
    <text evidence="2">The sequence shown here is derived from an EMBL/GenBank/DDBJ whole genome shotgun (WGS) entry which is preliminary data.</text>
</comment>
<evidence type="ECO:0000256" key="1">
    <source>
        <dbReference type="ARBA" id="ARBA00010607"/>
    </source>
</evidence>
<sequence length="45" mass="4699">MWTINVAAGTKAARIWSRTGCSFDGSGNGRCQTGDCGGLLNCQAY</sequence>
<protein>
    <submittedName>
        <fullName evidence="2">Protein P21-like</fullName>
    </submittedName>
</protein>
<dbReference type="InterPro" id="IPR037176">
    <property type="entry name" value="Osmotin/thaumatin-like_sf"/>
</dbReference>
<dbReference type="PANTHER" id="PTHR31048">
    <property type="entry name" value="OS03G0233200 PROTEIN"/>
    <property type="match status" value="1"/>
</dbReference>
<feature type="non-terminal residue" evidence="2">
    <location>
        <position position="45"/>
    </location>
</feature>
<proteinExistence type="inferred from homology"/>
<dbReference type="InterPro" id="IPR001938">
    <property type="entry name" value="Thaumatin"/>
</dbReference>
<dbReference type="InterPro" id="IPR017949">
    <property type="entry name" value="Thaumatin_CS"/>
</dbReference>
<dbReference type="EMBL" id="LXQA010606229">
    <property type="protein sequence ID" value="MCI61782.1"/>
    <property type="molecule type" value="Genomic_DNA"/>
</dbReference>
<dbReference type="PROSITE" id="PS51367">
    <property type="entry name" value="THAUMATIN_2"/>
    <property type="match status" value="1"/>
</dbReference>
<evidence type="ECO:0000313" key="3">
    <source>
        <dbReference type="Proteomes" id="UP000265520"/>
    </source>
</evidence>
<dbReference type="Pfam" id="PF00314">
    <property type="entry name" value="Thaumatin"/>
    <property type="match status" value="1"/>
</dbReference>